<proteinExistence type="predicted"/>
<dbReference type="Gene3D" id="3.40.50.300">
    <property type="entry name" value="P-loop containing nucleotide triphosphate hydrolases"/>
    <property type="match status" value="1"/>
</dbReference>
<dbReference type="EMBL" id="JACBZM010000001">
    <property type="protein sequence ID" value="NYI45065.1"/>
    <property type="molecule type" value="Genomic_DNA"/>
</dbReference>
<gene>
    <name evidence="2" type="ORF">BJ993_002145</name>
</gene>
<feature type="domain" description="ATPase AAA-type core" evidence="1">
    <location>
        <begin position="186"/>
        <end position="461"/>
    </location>
</feature>
<sequence length="473" mass="52382">MKLEELGTPDRALITSISVEGLFGRYSYQLDVPQANDSRLVLVHGSNGTGKTTVLKLIWNVLSSADDKGHRTQIARVPFKRLIITFADGSVLTCRKKDDLLGDFEIVVKRRGEPMAVAQYVVSDGAIVPNQDERRRSIQVGHKRDKAGWRVVDMLPGMEVVDEPDGDAIYLAFLEEMGFMPLFLADDRTLYSDDEEIARQRERFARQEEERFMRGGRHLLHTRSSDLAAAELRMTLRRLTDWSRQLTLGGQNTGSAGANSIYRDVLVQLASNASPGASNLSSPDDLMMAVAEAGNASARFEEFDLVPSFPSEEYLLLLSQLRSQGGEKLLLAQQILSPYLASLQTRFSALEELEAVVRKLVSLLNDFLEEKTVGFNPASGLMIFTPSGEPLDPTSLSSGERQLVMLFCTAVLARRNSRLFIIDEPELSLGVKWQRKLIDALLSLTEGTPMQLIVATHSIEISSGNPEALVGLK</sequence>
<dbReference type="InterPro" id="IPR051396">
    <property type="entry name" value="Bact_Antivir_Def_Nuclease"/>
</dbReference>
<dbReference type="Proteomes" id="UP000562045">
    <property type="component" value="Unassembled WGS sequence"/>
</dbReference>
<organism evidence="2 3">
    <name type="scientific">Nocardioides aromaticivorans</name>
    <dbReference type="NCBI Taxonomy" id="200618"/>
    <lineage>
        <taxon>Bacteria</taxon>
        <taxon>Bacillati</taxon>
        <taxon>Actinomycetota</taxon>
        <taxon>Actinomycetes</taxon>
        <taxon>Propionibacteriales</taxon>
        <taxon>Nocardioidaceae</taxon>
        <taxon>Nocardioides</taxon>
    </lineage>
</organism>
<evidence type="ECO:0000313" key="2">
    <source>
        <dbReference type="EMBL" id="NYI45065.1"/>
    </source>
</evidence>
<dbReference type="SUPFAM" id="SSF52540">
    <property type="entry name" value="P-loop containing nucleoside triphosphate hydrolases"/>
    <property type="match status" value="1"/>
</dbReference>
<evidence type="ECO:0000259" key="1">
    <source>
        <dbReference type="Pfam" id="PF13304"/>
    </source>
</evidence>
<protein>
    <submittedName>
        <fullName evidence="2">Energy-coupling factor transporter ATP-binding protein EcfA2</fullName>
    </submittedName>
</protein>
<dbReference type="AlphaFoldDB" id="A0A7Y9ZHQ9"/>
<accession>A0A7Y9ZHQ9</accession>
<dbReference type="GO" id="GO:0016887">
    <property type="term" value="F:ATP hydrolysis activity"/>
    <property type="evidence" value="ECO:0007669"/>
    <property type="project" value="InterPro"/>
</dbReference>
<dbReference type="InterPro" id="IPR003959">
    <property type="entry name" value="ATPase_AAA_core"/>
</dbReference>
<keyword evidence="2" id="KW-0547">Nucleotide-binding</keyword>
<evidence type="ECO:0000313" key="3">
    <source>
        <dbReference type="Proteomes" id="UP000562045"/>
    </source>
</evidence>
<keyword evidence="2" id="KW-0067">ATP-binding</keyword>
<dbReference type="PANTHER" id="PTHR43581:SF2">
    <property type="entry name" value="EXCINUCLEASE ATPASE SUBUNIT"/>
    <property type="match status" value="1"/>
</dbReference>
<dbReference type="PANTHER" id="PTHR43581">
    <property type="entry name" value="ATP/GTP PHOSPHATASE"/>
    <property type="match status" value="1"/>
</dbReference>
<dbReference type="RefSeq" id="WP_179648772.1">
    <property type="nucleotide sequence ID" value="NZ_JACBZM010000001.1"/>
</dbReference>
<comment type="caution">
    <text evidence="2">The sequence shown here is derived from an EMBL/GenBank/DDBJ whole genome shotgun (WGS) entry which is preliminary data.</text>
</comment>
<dbReference type="Pfam" id="PF13304">
    <property type="entry name" value="AAA_21"/>
    <property type="match status" value="1"/>
</dbReference>
<dbReference type="GO" id="GO:0005524">
    <property type="term" value="F:ATP binding"/>
    <property type="evidence" value="ECO:0007669"/>
    <property type="project" value="UniProtKB-KW"/>
</dbReference>
<dbReference type="InterPro" id="IPR027417">
    <property type="entry name" value="P-loop_NTPase"/>
</dbReference>
<reference evidence="2 3" key="1">
    <citation type="submission" date="2020-07" db="EMBL/GenBank/DDBJ databases">
        <title>Sequencing the genomes of 1000 actinobacteria strains.</title>
        <authorList>
            <person name="Klenk H.-P."/>
        </authorList>
    </citation>
    <scope>NUCLEOTIDE SEQUENCE [LARGE SCALE GENOMIC DNA]</scope>
    <source>
        <strain evidence="2 3">DSM 15131</strain>
    </source>
</reference>
<name>A0A7Y9ZHQ9_9ACTN</name>